<gene>
    <name evidence="2" type="ORF">LLUT_LOCUS3890</name>
</gene>
<protein>
    <submittedName>
        <fullName evidence="2">Uncharacterized protein</fullName>
    </submittedName>
</protein>
<feature type="compositionally biased region" description="Polar residues" evidence="1">
    <location>
        <begin position="40"/>
        <end position="55"/>
    </location>
</feature>
<comment type="caution">
    <text evidence="2">The sequence shown here is derived from an EMBL/GenBank/DDBJ whole genome shotgun (WGS) entry which is preliminary data.</text>
</comment>
<evidence type="ECO:0000256" key="1">
    <source>
        <dbReference type="SAM" id="MobiDB-lite"/>
    </source>
</evidence>
<accession>A0AAV1W0T1</accession>
<dbReference type="AlphaFoldDB" id="A0AAV1W0T1"/>
<name>A0AAV1W0T1_LUPLU</name>
<evidence type="ECO:0000313" key="2">
    <source>
        <dbReference type="EMBL" id="CAL0302830.1"/>
    </source>
</evidence>
<reference evidence="2 3" key="1">
    <citation type="submission" date="2024-03" db="EMBL/GenBank/DDBJ databases">
        <authorList>
            <person name="Martinez-Hernandez J."/>
        </authorList>
    </citation>
    <scope>NUCLEOTIDE SEQUENCE [LARGE SCALE GENOMIC DNA]</scope>
</reference>
<proteinExistence type="predicted"/>
<feature type="region of interest" description="Disordered" evidence="1">
    <location>
        <begin position="30"/>
        <end position="61"/>
    </location>
</feature>
<dbReference type="EMBL" id="CAXHTB010000003">
    <property type="protein sequence ID" value="CAL0302830.1"/>
    <property type="molecule type" value="Genomic_DNA"/>
</dbReference>
<keyword evidence="3" id="KW-1185">Reference proteome</keyword>
<dbReference type="Proteomes" id="UP001497480">
    <property type="component" value="Unassembled WGS sequence"/>
</dbReference>
<organism evidence="2 3">
    <name type="scientific">Lupinus luteus</name>
    <name type="common">European yellow lupine</name>
    <dbReference type="NCBI Taxonomy" id="3873"/>
    <lineage>
        <taxon>Eukaryota</taxon>
        <taxon>Viridiplantae</taxon>
        <taxon>Streptophyta</taxon>
        <taxon>Embryophyta</taxon>
        <taxon>Tracheophyta</taxon>
        <taxon>Spermatophyta</taxon>
        <taxon>Magnoliopsida</taxon>
        <taxon>eudicotyledons</taxon>
        <taxon>Gunneridae</taxon>
        <taxon>Pentapetalae</taxon>
        <taxon>rosids</taxon>
        <taxon>fabids</taxon>
        <taxon>Fabales</taxon>
        <taxon>Fabaceae</taxon>
        <taxon>Papilionoideae</taxon>
        <taxon>50 kb inversion clade</taxon>
        <taxon>genistoids sensu lato</taxon>
        <taxon>core genistoids</taxon>
        <taxon>Genisteae</taxon>
        <taxon>Lupinus</taxon>
    </lineage>
</organism>
<evidence type="ECO:0000313" key="3">
    <source>
        <dbReference type="Proteomes" id="UP001497480"/>
    </source>
</evidence>
<sequence>MESVPSFLGLARGKPLSMVQPVPISPADPPMATVVATNPPVRNSDSNEVTITTDSMGDKRGEQLHEHSEKLLGDWIMVKRKPCKNSNHTKPKGSYGFKENAIITNNGRKEKSLPTKVSPHPLVENIVTSNRSQTSEKMGNKLMLASEKNKRQ</sequence>
<feature type="region of interest" description="Disordered" evidence="1">
    <location>
        <begin position="129"/>
        <end position="152"/>
    </location>
</feature>